<feature type="compositionally biased region" description="Basic and acidic residues" evidence="1">
    <location>
        <begin position="397"/>
        <end position="425"/>
    </location>
</feature>
<dbReference type="AlphaFoldDB" id="A0AB34FAC9"/>
<name>A0AB34FAC9_9HYPO</name>
<gene>
    <name evidence="2" type="ORF">O9K51_11275</name>
</gene>
<evidence type="ECO:0000256" key="1">
    <source>
        <dbReference type="SAM" id="MobiDB-lite"/>
    </source>
</evidence>
<accession>A0AB34FAC9</accession>
<dbReference type="EMBL" id="JAQHRD010000027">
    <property type="protein sequence ID" value="KAJ6436213.1"/>
    <property type="molecule type" value="Genomic_DNA"/>
</dbReference>
<proteinExistence type="predicted"/>
<feature type="compositionally biased region" description="Polar residues" evidence="1">
    <location>
        <begin position="349"/>
        <end position="361"/>
    </location>
</feature>
<dbReference type="InterPro" id="IPR029063">
    <property type="entry name" value="SAM-dependent_MTases_sf"/>
</dbReference>
<feature type="compositionally biased region" description="Polar residues" evidence="1">
    <location>
        <begin position="505"/>
        <end position="516"/>
    </location>
</feature>
<evidence type="ECO:0000313" key="2">
    <source>
        <dbReference type="EMBL" id="KAJ6436213.1"/>
    </source>
</evidence>
<keyword evidence="3" id="KW-1185">Reference proteome</keyword>
<feature type="compositionally biased region" description="Basic and acidic residues" evidence="1">
    <location>
        <begin position="177"/>
        <end position="186"/>
    </location>
</feature>
<evidence type="ECO:0000313" key="3">
    <source>
        <dbReference type="Proteomes" id="UP001163105"/>
    </source>
</evidence>
<protein>
    <submittedName>
        <fullName evidence="2">Uncharacterized protein</fullName>
    </submittedName>
</protein>
<feature type="region of interest" description="Disordered" evidence="1">
    <location>
        <begin position="128"/>
        <end position="211"/>
    </location>
</feature>
<dbReference type="SUPFAM" id="SSF53335">
    <property type="entry name" value="S-adenosyl-L-methionine-dependent methyltransferases"/>
    <property type="match status" value="1"/>
</dbReference>
<feature type="compositionally biased region" description="Polar residues" evidence="1">
    <location>
        <begin position="464"/>
        <end position="482"/>
    </location>
</feature>
<comment type="caution">
    <text evidence="2">The sequence shown here is derived from an EMBL/GenBank/DDBJ whole genome shotgun (WGS) entry which is preliminary data.</text>
</comment>
<reference evidence="2" key="1">
    <citation type="submission" date="2023-01" db="EMBL/GenBank/DDBJ databases">
        <title>The growth and conidiation of Purpureocillium lavendulum are regulated by nitrogen source and histone H3K14 acetylation.</title>
        <authorList>
            <person name="Tang P."/>
            <person name="Han J."/>
            <person name="Zhang C."/>
            <person name="Tang P."/>
            <person name="Qi F."/>
            <person name="Zhang K."/>
            <person name="Liang L."/>
        </authorList>
    </citation>
    <scope>NUCLEOTIDE SEQUENCE</scope>
    <source>
        <strain evidence="2">YMF1.00683</strain>
    </source>
</reference>
<feature type="compositionally biased region" description="Polar residues" evidence="1">
    <location>
        <begin position="428"/>
        <end position="453"/>
    </location>
</feature>
<organism evidence="2 3">
    <name type="scientific">Purpureocillium lavendulum</name>
    <dbReference type="NCBI Taxonomy" id="1247861"/>
    <lineage>
        <taxon>Eukaryota</taxon>
        <taxon>Fungi</taxon>
        <taxon>Dikarya</taxon>
        <taxon>Ascomycota</taxon>
        <taxon>Pezizomycotina</taxon>
        <taxon>Sordariomycetes</taxon>
        <taxon>Hypocreomycetidae</taxon>
        <taxon>Hypocreales</taxon>
        <taxon>Ophiocordycipitaceae</taxon>
        <taxon>Purpureocillium</taxon>
    </lineage>
</organism>
<feature type="compositionally biased region" description="Basic residues" evidence="1">
    <location>
        <begin position="157"/>
        <end position="173"/>
    </location>
</feature>
<feature type="compositionally biased region" description="Basic and acidic residues" evidence="1">
    <location>
        <begin position="454"/>
        <end position="463"/>
    </location>
</feature>
<feature type="region of interest" description="Disordered" evidence="1">
    <location>
        <begin position="342"/>
        <end position="521"/>
    </location>
</feature>
<dbReference type="Pfam" id="PF13489">
    <property type="entry name" value="Methyltransf_23"/>
    <property type="match status" value="1"/>
</dbReference>
<dbReference type="Proteomes" id="UP001163105">
    <property type="component" value="Unassembled WGS sequence"/>
</dbReference>
<sequence>MAAPSLPPVSELLQQVQRETARCQQELDAVKSPAAEYDEQTAIIKSRIEQCWKKYDDRSLANPVEIQADIINHGRSLERLKFSYEAGLADAEAAYARQVGEVWEKYCHGLLDVLQPCLSRQAIQRLYESSKRSSRSGGVPGRESATASGGVSSPDGRKRRGSGALPVRKRPRAGHGAPDDSHREHPAANISGASPDISPTTNPRPPGEGSVEAPEIGKLYLTSWGKSNAWSVVLLLPLENLRSVGVPYSLADLGLADPVPECYEYSSRNEPPRLRPGYEIGGPMARERQYPVIYFDGREFPRKNAVGWVTASDLQIFDPNNASIFRLIEHRSQVRQYLKDQKTKLATPKASSGPSQRTAATTDEELDPWPESPVSRVAPSTSGERGTERVAAPAKSPEADHEETSGEDMSRINSHDAGDTNKEPLRSMSATSGDERVVSTQSSPIDTAQTERLSSTERAHASRSESLTTNQAASQCEQQATDRLSDGAAIPGTECIDLTGDDHQSSPGGSHSCETPSRQELEPDRLCTTQVLAQTEELDDLDLAHHVLREARHGALFRSPLDTNKRFRVLDLGTGTGIWAHELAEYKPKLHFRFGMYLTSQHRRYPHAVVQGVDFNRIQPLMIPPNVLPLMELDVESSWSAVDHEWDLVHIRTLLGSIRCWPSLYRISGLKDTLSMPRSTGSLDTTAGRKQKLR</sequence>